<dbReference type="Pfam" id="PF01636">
    <property type="entry name" value="APH"/>
    <property type="match status" value="1"/>
</dbReference>
<comment type="caution">
    <text evidence="3">The sequence shown here is derived from an EMBL/GenBank/DDBJ whole genome shotgun (WGS) entry which is preliminary data.</text>
</comment>
<evidence type="ECO:0000256" key="1">
    <source>
        <dbReference type="SAM" id="MobiDB-lite"/>
    </source>
</evidence>
<evidence type="ECO:0000313" key="3">
    <source>
        <dbReference type="EMBL" id="MBR7833512.1"/>
    </source>
</evidence>
<dbReference type="RefSeq" id="WP_212528034.1">
    <property type="nucleotide sequence ID" value="NZ_JAGSOG010000032.1"/>
</dbReference>
<feature type="compositionally biased region" description="Basic and acidic residues" evidence="1">
    <location>
        <begin position="12"/>
        <end position="25"/>
    </location>
</feature>
<sequence>MTGAYGQQDPDGPARERTVRLDAPPRNRASGCSTSAPLPRHQSPAGLTPADLEAVDRDTGRGWCVLGRLAGGMADSVQLLGSGDARAVVKIKNGQWWGGQLERTAVTADALRAAGYPTPPVLGCGPLGEDRFYLATGFAAGSQPAGLDPVMARAVLAAVDLHAAVHPPQIRDWSAMITLFLNGGIAEHRFPAPLAGLARQALDLVSHPVPALPSGDFVHGDFSTRNLLTDDRRLSAVIDIEGFGRGTRTIDLVSLLDSGAGPEDRGTTDLIVEAAIAASDEHTFRACLSHRVLASLISTPRAPSATRGGRATGTCAAGSGRLMPTDADCPATARPLPRTR</sequence>
<accession>A0A941EN36</accession>
<feature type="region of interest" description="Disordered" evidence="1">
    <location>
        <begin position="301"/>
        <end position="340"/>
    </location>
</feature>
<dbReference type="EMBL" id="JAGSOG010000032">
    <property type="protein sequence ID" value="MBR7833512.1"/>
    <property type="molecule type" value="Genomic_DNA"/>
</dbReference>
<dbReference type="AlphaFoldDB" id="A0A941EN36"/>
<organism evidence="3 4">
    <name type="scientific">Actinospica durhamensis</name>
    <dbReference type="NCBI Taxonomy" id="1508375"/>
    <lineage>
        <taxon>Bacteria</taxon>
        <taxon>Bacillati</taxon>
        <taxon>Actinomycetota</taxon>
        <taxon>Actinomycetes</taxon>
        <taxon>Catenulisporales</taxon>
        <taxon>Actinospicaceae</taxon>
        <taxon>Actinospica</taxon>
    </lineage>
</organism>
<feature type="compositionally biased region" description="Low complexity" evidence="1">
    <location>
        <begin position="301"/>
        <end position="321"/>
    </location>
</feature>
<dbReference type="SUPFAM" id="SSF56112">
    <property type="entry name" value="Protein kinase-like (PK-like)"/>
    <property type="match status" value="1"/>
</dbReference>
<keyword evidence="4" id="KW-1185">Reference proteome</keyword>
<dbReference type="Gene3D" id="3.90.1200.10">
    <property type="match status" value="1"/>
</dbReference>
<evidence type="ECO:0000259" key="2">
    <source>
        <dbReference type="Pfam" id="PF01636"/>
    </source>
</evidence>
<proteinExistence type="predicted"/>
<feature type="region of interest" description="Disordered" evidence="1">
    <location>
        <begin position="1"/>
        <end position="49"/>
    </location>
</feature>
<evidence type="ECO:0000313" key="4">
    <source>
        <dbReference type="Proteomes" id="UP000675781"/>
    </source>
</evidence>
<protein>
    <submittedName>
        <fullName evidence="3">Aminoglycoside phosphotransferase family protein</fullName>
    </submittedName>
</protein>
<feature type="domain" description="Aminoglycoside phosphotransferase" evidence="2">
    <location>
        <begin position="68"/>
        <end position="266"/>
    </location>
</feature>
<gene>
    <name evidence="3" type="ORF">KDL01_09560</name>
</gene>
<reference evidence="3" key="1">
    <citation type="submission" date="2021-04" db="EMBL/GenBank/DDBJ databases">
        <title>Genome based classification of Actinospica acidithermotolerans sp. nov., an actinobacterium isolated from an Indonesian hot spring.</title>
        <authorList>
            <person name="Kusuma A.B."/>
            <person name="Putra K.E."/>
            <person name="Nafisah S."/>
            <person name="Loh J."/>
            <person name="Nouioui I."/>
            <person name="Goodfellow M."/>
        </authorList>
    </citation>
    <scope>NUCLEOTIDE SEQUENCE</scope>
    <source>
        <strain evidence="3">CSCA 57</strain>
    </source>
</reference>
<dbReference type="InterPro" id="IPR002575">
    <property type="entry name" value="Aminoglycoside_PTrfase"/>
</dbReference>
<dbReference type="Proteomes" id="UP000675781">
    <property type="component" value="Unassembled WGS sequence"/>
</dbReference>
<dbReference type="InterPro" id="IPR011009">
    <property type="entry name" value="Kinase-like_dom_sf"/>
</dbReference>
<name>A0A941EN36_9ACTN</name>